<dbReference type="GO" id="GO:0003924">
    <property type="term" value="F:GTPase activity"/>
    <property type="evidence" value="ECO:0007669"/>
    <property type="project" value="InterPro"/>
</dbReference>
<evidence type="ECO:0000256" key="3">
    <source>
        <dbReference type="SAM" id="MobiDB-lite"/>
    </source>
</evidence>
<keyword evidence="1" id="KW-0547">Nucleotide-binding</keyword>
<dbReference type="Proteomes" id="UP000515135">
    <property type="component" value="Unplaced"/>
</dbReference>
<dbReference type="AlphaFoldDB" id="A0A6P5ABL7"/>
<dbReference type="PRINTS" id="PR00449">
    <property type="entry name" value="RASTRNSFRMNG"/>
</dbReference>
<evidence type="ECO:0000313" key="5">
    <source>
        <dbReference type="RefSeq" id="XP_019639181.1"/>
    </source>
</evidence>
<dbReference type="SMART" id="SM00173">
    <property type="entry name" value="RAS"/>
    <property type="match status" value="1"/>
</dbReference>
<dbReference type="FunFam" id="3.40.50.300:FF:004153">
    <property type="entry name" value="Ras-related protein Rab-32B"/>
    <property type="match status" value="1"/>
</dbReference>
<dbReference type="Gene3D" id="3.40.50.300">
    <property type="entry name" value="P-loop containing nucleotide triphosphate hydrolases"/>
    <property type="match status" value="1"/>
</dbReference>
<evidence type="ECO:0000256" key="2">
    <source>
        <dbReference type="ARBA" id="ARBA00023134"/>
    </source>
</evidence>
<sequence length="454" mass="49592">MGGGCSAPSASSTAGVLPEDEVPVFKVVLIGDPEAGKSSVFLRYTKNQFDYSYQPTTSVNIANVVRKVNVPDHVVVSVTLWDLPGREDVDLRRSYYKDIDAAIVVVDLTDKQSIELAGSWKQDILNNTLLTQDASETSSDGKENTPPNMARHVPVLLLGNKYDEIVKREREKADDEGEADIVKEPPVEVQELERVAELHGFVGSVLVSAKESDNSVHRAMQSLVRHLLERKLQQRLAKKKGGNKQSQRKKRKASQDTDSFTPLEEVGLQEIDDLLHQCNPPLKKLTQCSSALEKSLEQFRRACVQTGMVTVTTASLEDCICGVRDKLGEGNSLEAVDDGGFLQLVVKGEGEVLEEVTETLQVFHTQVVVSSKAVLQHCPAAGTMLADLDAKVATKADAIWDTAKQAGKTAKEVKQAQATITRNRACIAQARTSGAQSLKTVDSSYQKIKAALLW</sequence>
<dbReference type="GeneID" id="109481130"/>
<dbReference type="InterPro" id="IPR005225">
    <property type="entry name" value="Small_GTP-bd"/>
</dbReference>
<dbReference type="SMART" id="SM00174">
    <property type="entry name" value="RHO"/>
    <property type="match status" value="1"/>
</dbReference>
<proteinExistence type="predicted"/>
<dbReference type="InterPro" id="IPR027417">
    <property type="entry name" value="P-loop_NTPase"/>
</dbReference>
<dbReference type="GO" id="GO:0005525">
    <property type="term" value="F:GTP binding"/>
    <property type="evidence" value="ECO:0007669"/>
    <property type="project" value="UniProtKB-KW"/>
</dbReference>
<dbReference type="PROSITE" id="PS51419">
    <property type="entry name" value="RAB"/>
    <property type="match status" value="1"/>
</dbReference>
<dbReference type="KEGG" id="bbel:109481130"/>
<protein>
    <submittedName>
        <fullName evidence="5">Uncharacterized protein LOC109481130</fullName>
    </submittedName>
</protein>
<evidence type="ECO:0000313" key="4">
    <source>
        <dbReference type="Proteomes" id="UP000515135"/>
    </source>
</evidence>
<dbReference type="InterPro" id="IPR001806">
    <property type="entry name" value="Small_GTPase"/>
</dbReference>
<gene>
    <name evidence="5" type="primary">LOC109481130</name>
</gene>
<organism evidence="4 5">
    <name type="scientific">Branchiostoma belcheri</name>
    <name type="common">Amphioxus</name>
    <dbReference type="NCBI Taxonomy" id="7741"/>
    <lineage>
        <taxon>Eukaryota</taxon>
        <taxon>Metazoa</taxon>
        <taxon>Chordata</taxon>
        <taxon>Cephalochordata</taxon>
        <taxon>Leptocardii</taxon>
        <taxon>Amphioxiformes</taxon>
        <taxon>Branchiostomatidae</taxon>
        <taxon>Branchiostoma</taxon>
    </lineage>
</organism>
<dbReference type="PROSITE" id="PS51421">
    <property type="entry name" value="RAS"/>
    <property type="match status" value="1"/>
</dbReference>
<keyword evidence="4" id="KW-1185">Reference proteome</keyword>
<dbReference type="OrthoDB" id="6056409at2759"/>
<dbReference type="PANTHER" id="PTHR47977">
    <property type="entry name" value="RAS-RELATED PROTEIN RAB"/>
    <property type="match status" value="1"/>
</dbReference>
<feature type="region of interest" description="Disordered" evidence="3">
    <location>
        <begin position="132"/>
        <end position="151"/>
    </location>
</feature>
<accession>A0A6P5ABL7</accession>
<feature type="region of interest" description="Disordered" evidence="3">
    <location>
        <begin position="235"/>
        <end position="262"/>
    </location>
</feature>
<dbReference type="NCBIfam" id="TIGR00231">
    <property type="entry name" value="small_GTP"/>
    <property type="match status" value="1"/>
</dbReference>
<keyword evidence="2" id="KW-0342">GTP-binding</keyword>
<dbReference type="Pfam" id="PF00071">
    <property type="entry name" value="Ras"/>
    <property type="match status" value="1"/>
</dbReference>
<dbReference type="InterPro" id="IPR050227">
    <property type="entry name" value="Rab"/>
</dbReference>
<dbReference type="SMART" id="SM00175">
    <property type="entry name" value="RAB"/>
    <property type="match status" value="1"/>
</dbReference>
<name>A0A6P5ABL7_BRABE</name>
<feature type="compositionally biased region" description="Basic residues" evidence="3">
    <location>
        <begin position="236"/>
        <end position="252"/>
    </location>
</feature>
<evidence type="ECO:0000256" key="1">
    <source>
        <dbReference type="ARBA" id="ARBA00022741"/>
    </source>
</evidence>
<dbReference type="RefSeq" id="XP_019639181.1">
    <property type="nucleotide sequence ID" value="XM_019783622.1"/>
</dbReference>
<dbReference type="SUPFAM" id="SSF52540">
    <property type="entry name" value="P-loop containing nucleoside triphosphate hydrolases"/>
    <property type="match status" value="1"/>
</dbReference>
<reference evidence="5" key="1">
    <citation type="submission" date="2025-08" db="UniProtKB">
        <authorList>
            <consortium name="RefSeq"/>
        </authorList>
    </citation>
    <scope>IDENTIFICATION</scope>
    <source>
        <tissue evidence="5">Gonad</tissue>
    </source>
</reference>